<accession>A0A0A9G1W3</accession>
<dbReference type="AlphaFoldDB" id="A0A0A9G1W3"/>
<reference evidence="1" key="2">
    <citation type="journal article" date="2015" name="Data Brief">
        <title>Shoot transcriptome of the giant reed, Arundo donax.</title>
        <authorList>
            <person name="Barrero R.A."/>
            <person name="Guerrero F.D."/>
            <person name="Moolhuijzen P."/>
            <person name="Goolsby J.A."/>
            <person name="Tidwell J."/>
            <person name="Bellgard S.E."/>
            <person name="Bellgard M.I."/>
        </authorList>
    </citation>
    <scope>NUCLEOTIDE SEQUENCE</scope>
    <source>
        <tissue evidence="1">Shoot tissue taken approximately 20 cm above the soil surface</tissue>
    </source>
</reference>
<organism evidence="1">
    <name type="scientific">Arundo donax</name>
    <name type="common">Giant reed</name>
    <name type="synonym">Donax arundinaceus</name>
    <dbReference type="NCBI Taxonomy" id="35708"/>
    <lineage>
        <taxon>Eukaryota</taxon>
        <taxon>Viridiplantae</taxon>
        <taxon>Streptophyta</taxon>
        <taxon>Embryophyta</taxon>
        <taxon>Tracheophyta</taxon>
        <taxon>Spermatophyta</taxon>
        <taxon>Magnoliopsida</taxon>
        <taxon>Liliopsida</taxon>
        <taxon>Poales</taxon>
        <taxon>Poaceae</taxon>
        <taxon>PACMAD clade</taxon>
        <taxon>Arundinoideae</taxon>
        <taxon>Arundineae</taxon>
        <taxon>Arundo</taxon>
    </lineage>
</organism>
<sequence length="52" mass="5557">MGAVAAKMSQAPRLLGHGIKIGAVTDLCHYLHDLVCRLRCMYLALADCVISG</sequence>
<name>A0A0A9G1W3_ARUDO</name>
<proteinExistence type="predicted"/>
<reference evidence="1" key="1">
    <citation type="submission" date="2014-09" db="EMBL/GenBank/DDBJ databases">
        <authorList>
            <person name="Magalhaes I.L.F."/>
            <person name="Oliveira U."/>
            <person name="Santos F.R."/>
            <person name="Vidigal T.H.D.A."/>
            <person name="Brescovit A.D."/>
            <person name="Santos A.J."/>
        </authorList>
    </citation>
    <scope>NUCLEOTIDE SEQUENCE</scope>
    <source>
        <tissue evidence="1">Shoot tissue taken approximately 20 cm above the soil surface</tissue>
    </source>
</reference>
<dbReference type="EMBL" id="GBRH01178831">
    <property type="protein sequence ID" value="JAE19065.1"/>
    <property type="molecule type" value="Transcribed_RNA"/>
</dbReference>
<evidence type="ECO:0000313" key="1">
    <source>
        <dbReference type="EMBL" id="JAE19065.1"/>
    </source>
</evidence>
<protein>
    <submittedName>
        <fullName evidence="1">Uncharacterized protein</fullName>
    </submittedName>
</protein>